<keyword evidence="1" id="KW-1133">Transmembrane helix</keyword>
<dbReference type="Proteomes" id="UP000199446">
    <property type="component" value="Unassembled WGS sequence"/>
</dbReference>
<evidence type="ECO:0000256" key="1">
    <source>
        <dbReference type="SAM" id="Phobius"/>
    </source>
</evidence>
<proteinExistence type="predicted"/>
<evidence type="ECO:0008006" key="4">
    <source>
        <dbReference type="Google" id="ProtNLM"/>
    </source>
</evidence>
<accession>A0A1G7E496</accession>
<dbReference type="STRING" id="482827.SAMN04488243_10483"/>
<keyword evidence="1" id="KW-0812">Transmembrane</keyword>
<evidence type="ECO:0000313" key="2">
    <source>
        <dbReference type="EMBL" id="SDE58340.1"/>
    </source>
</evidence>
<keyword evidence="3" id="KW-1185">Reference proteome</keyword>
<dbReference type="OrthoDB" id="32659at2"/>
<dbReference type="AlphaFoldDB" id="A0A1G7E496"/>
<reference evidence="3" key="1">
    <citation type="submission" date="2016-10" db="EMBL/GenBank/DDBJ databases">
        <authorList>
            <person name="Varghese N."/>
            <person name="Submissions S."/>
        </authorList>
    </citation>
    <scope>NUCLEOTIDE SEQUENCE [LARGE SCALE GENOMIC DNA]</scope>
    <source>
        <strain evidence="3">CGMCC 1.6992</strain>
    </source>
</reference>
<feature type="transmembrane region" description="Helical" evidence="1">
    <location>
        <begin position="15"/>
        <end position="41"/>
    </location>
</feature>
<dbReference type="RefSeq" id="WP_093005627.1">
    <property type="nucleotide sequence ID" value="NZ_FNBC01000004.1"/>
</dbReference>
<sequence>MPLEEVRFARLSPLAFWLGVGFLGVGLLAGELPWAALALLYPWWRLRQGFRLLLFPDHLRLHPPLGLGRRLLWEEVKEVEVAFWSAGPLSRGKPSLLLTLRHGERLPLAVPDPDGLAERVRALLAGRTSGSGSRGG</sequence>
<organism evidence="2 3">
    <name type="scientific">Thermus arciformis</name>
    <dbReference type="NCBI Taxonomy" id="482827"/>
    <lineage>
        <taxon>Bacteria</taxon>
        <taxon>Thermotogati</taxon>
        <taxon>Deinococcota</taxon>
        <taxon>Deinococci</taxon>
        <taxon>Thermales</taxon>
        <taxon>Thermaceae</taxon>
        <taxon>Thermus</taxon>
    </lineage>
</organism>
<keyword evidence="1" id="KW-0472">Membrane</keyword>
<gene>
    <name evidence="2" type="ORF">SAMN04488243_10483</name>
</gene>
<evidence type="ECO:0000313" key="3">
    <source>
        <dbReference type="Proteomes" id="UP000199446"/>
    </source>
</evidence>
<protein>
    <recommendedName>
        <fullName evidence="4">PH domain-containing protein</fullName>
    </recommendedName>
</protein>
<dbReference type="EMBL" id="FNBC01000004">
    <property type="protein sequence ID" value="SDE58340.1"/>
    <property type="molecule type" value="Genomic_DNA"/>
</dbReference>
<name>A0A1G7E496_9DEIN</name>